<name>A2F7L7_TRIV3</name>
<keyword evidence="2" id="KW-0677">Repeat</keyword>
<protein>
    <submittedName>
        <fullName evidence="6">Leucine Rich Repeat family protein</fullName>
    </submittedName>
</protein>
<dbReference type="InterPro" id="IPR001611">
    <property type="entry name" value="Leu-rich_rpt"/>
</dbReference>
<evidence type="ECO:0000313" key="6">
    <source>
        <dbReference type="EMBL" id="EAX99086.1"/>
    </source>
</evidence>
<comment type="similarity">
    <text evidence="3">Belongs to the ANP32 family.</text>
</comment>
<evidence type="ECO:0000256" key="2">
    <source>
        <dbReference type="ARBA" id="ARBA00022737"/>
    </source>
</evidence>
<evidence type="ECO:0000256" key="3">
    <source>
        <dbReference type="ARBA" id="ARBA00025777"/>
    </source>
</evidence>
<dbReference type="STRING" id="5722.A2F7L7"/>
<organism evidence="6 7">
    <name type="scientific">Trichomonas vaginalis (strain ATCC PRA-98 / G3)</name>
    <dbReference type="NCBI Taxonomy" id="412133"/>
    <lineage>
        <taxon>Eukaryota</taxon>
        <taxon>Metamonada</taxon>
        <taxon>Parabasalia</taxon>
        <taxon>Trichomonadida</taxon>
        <taxon>Trichomonadidae</taxon>
        <taxon>Trichomonas</taxon>
    </lineage>
</organism>
<dbReference type="PANTHER" id="PTHR11375:SF0">
    <property type="entry name" value="ACIDIC LEUCINE-RICH NUCLEAR PHOSPHOPROTEIN 32 FAMILY MEMBER A"/>
    <property type="match status" value="1"/>
</dbReference>
<evidence type="ECO:0000256" key="1">
    <source>
        <dbReference type="ARBA" id="ARBA00022614"/>
    </source>
</evidence>
<accession>A2F7L7</accession>
<reference evidence="6" key="1">
    <citation type="submission" date="2006-10" db="EMBL/GenBank/DDBJ databases">
        <authorList>
            <person name="Amadeo P."/>
            <person name="Zhao Q."/>
            <person name="Wortman J."/>
            <person name="Fraser-Liggett C."/>
            <person name="Carlton J."/>
        </authorList>
    </citation>
    <scope>NUCLEOTIDE SEQUENCE</scope>
    <source>
        <strain evidence="6">G3</strain>
    </source>
</reference>
<keyword evidence="1" id="KW-0433">Leucine-rich repeat</keyword>
<evidence type="ECO:0000256" key="4">
    <source>
        <dbReference type="SAM" id="MobiDB-lite"/>
    </source>
</evidence>
<dbReference type="InterPro" id="IPR056284">
    <property type="entry name" value="AIR9-like_A9"/>
</dbReference>
<dbReference type="PANTHER" id="PTHR11375">
    <property type="entry name" value="ACIDIC LEUCINE-RICH NUCLEAR PHOSPHOPROTEIN 32"/>
    <property type="match status" value="1"/>
</dbReference>
<dbReference type="Proteomes" id="UP000001542">
    <property type="component" value="Unassembled WGS sequence"/>
</dbReference>
<dbReference type="FunFam" id="3.80.10.10:FF:002092">
    <property type="entry name" value="Leucine Rich Repeat family protein"/>
    <property type="match status" value="1"/>
</dbReference>
<keyword evidence="7" id="KW-1185">Reference proteome</keyword>
<dbReference type="EMBL" id="DS113650">
    <property type="protein sequence ID" value="EAX99086.1"/>
    <property type="molecule type" value="Genomic_DNA"/>
</dbReference>
<evidence type="ECO:0000313" key="7">
    <source>
        <dbReference type="Proteomes" id="UP000001542"/>
    </source>
</evidence>
<dbReference type="Pfam" id="PF23197">
    <property type="entry name" value="IG_AIR9"/>
    <property type="match status" value="2"/>
</dbReference>
<dbReference type="InterPro" id="IPR032675">
    <property type="entry name" value="LRR_dom_sf"/>
</dbReference>
<dbReference type="InParanoid" id="A2F7L7"/>
<feature type="region of interest" description="Disordered" evidence="4">
    <location>
        <begin position="1"/>
        <end position="31"/>
    </location>
</feature>
<gene>
    <name evidence="6" type="ORF">TVAG_457770</name>
</gene>
<dbReference type="InterPro" id="IPR045081">
    <property type="entry name" value="AN32"/>
</dbReference>
<dbReference type="VEuPathDB" id="TrichDB:TVAGG3_0909470"/>
<dbReference type="eggNOG" id="KOG0531">
    <property type="taxonomic scope" value="Eukaryota"/>
</dbReference>
<sequence length="1550" mass="176172">MSKRDSSSVASSISRKSDHRSLLETVGNGSEEAYKKRENELLDKTIVEFPKNQTDGVTAQTKYLDLSNIVNTKINVKSFPSKLVVLRLTGTKIPQLSEFPQLDYLRTLYLDHCNLTSLEGLPRFSKLRYLYLNDNSIKNYQGISIYPELTLLDLSNNPGKFTAESALQATGSIRLSIFNGIAITRANIRQAFKSPIVGIALRSGLNPENATEQEATEFLSSDIIQVCNDLNLDIALARITFKQTEDNNYVAEMPIPLTDRPEENHAYDIKWYMSSCPFLNQKGEEWEEIKMRTQENSITILNIMHQHIIKATFKLYLPNSKDPNKVYSMYASQVVGYQKGQLVLPFPVDPIVCGEPREGTLISVMPMPIPSRTNWYIDTDLILENSETLNLTYDHVGKVIKCVIQPYCTELPDERFNELETETEVVQPLLPSVTGLSFPKEVIEGQQIKFTRQILPDREGDSEITIERAKTASDEWVECTTLNPSSLVYTPTKNDVNCFLRLKYLPVLQDGSSIDEPQIFYSKERVIPALPSFKNQRICGDFFVGRKVIAIADYEGGEMGECHFQWYSSQKEIKSKSEVTKCKKLRTTSQILELGESELNRYVVCLMTPIRDDDVSGEEVFCCSEKTIETDENPPEKINLPKEIFAFKPISIDFYSRWFVSSTEDEESFESAGTGQIFTPNLSHVGRFLRIKSEKGDYILDIVKPSAPLIVNGFELITKSDELKDGDIIEIPDEIETENCEIVWIRNQNGKAIVVDVESRSYKIQESDVGYTIKCGVTPQFENSQIVYSKSTTKISKAMRQKPKIVKLEDGNLSLNFEGTVYSMKWFRSRDKVEFEHICSFVFSGFDRNTESENYTLFVPQKNSKENLQKVKENLDVSELSYKITDADTNCYMKCEVELGNLQVVKGQTVVKPSGEVISATTKSFIKAPDFLLYFDRIPDSLRENEKITLQVKGSLSQIPKYYWLLKTVDEETNEDSWTVISDCLSFIPNKEHIGCQIRAVATTNKYKIDDLFKENLPENQILDMPEIKPSLPIVKDINISQDDKGKIVITANYIGGKPSKPLVILGCTGSDGVTIEEKSVNEQSISIENDDKIIVKLTPWREMFFGTKTPKINVCITPVRDDGLKGKPVWSNTTAIVKKVTHIDKIRIANGSKNKEQKVGDVLMCKVVPFEGENDEIDHCEFEWTFETEINDHFTSLFEDQISKLTKKKSKSLLSDSDDEDDTKSDILTLKQTDSENNEYELIYDQSENKVRKFYSRRQMPSIILTEDDSENRLTVKVWVINKYGFETSKTSHLKIQKLGQQDLIPELLINVKNKKKKGDKTDDDSQVYTDSILTCSFVNFDNENNDDLTWFVCQNENYEDEEEIICDDSFTPNAMFCNKFVFAKCGELKSNLVGPVLPQQKVETLAKSYYKSGTLKFKGDAPVGNGIWDVSFTLNNIVLTGRNNVTKSTEWKSVNIVIVDNEKIKIETGPGMKYLMIPNINKDFSQKESCDLCYLIFQKYINSPPEESLQSPSKVSTKRSDASSSVSPRSSRRNDNHSVTSSPRTPRK</sequence>
<evidence type="ECO:0000259" key="5">
    <source>
        <dbReference type="Pfam" id="PF23197"/>
    </source>
</evidence>
<feature type="region of interest" description="Disordered" evidence="4">
    <location>
        <begin position="1506"/>
        <end position="1550"/>
    </location>
</feature>
<dbReference type="GO" id="GO:0005634">
    <property type="term" value="C:nucleus"/>
    <property type="evidence" value="ECO:0000318"/>
    <property type="project" value="GO_Central"/>
</dbReference>
<dbReference type="SMR" id="A2F7L7"/>
<dbReference type="OrthoDB" id="7451790at2759"/>
<feature type="compositionally biased region" description="Polar residues" evidence="4">
    <location>
        <begin position="1539"/>
        <end position="1550"/>
    </location>
</feature>
<feature type="domain" description="AIR9-like A9" evidence="5">
    <location>
        <begin position="534"/>
        <end position="622"/>
    </location>
</feature>
<feature type="domain" description="AIR9-like A9" evidence="5">
    <location>
        <begin position="433"/>
        <end position="512"/>
    </location>
</feature>
<dbReference type="Gene3D" id="3.80.10.10">
    <property type="entry name" value="Ribonuclease Inhibitor"/>
    <property type="match status" value="1"/>
</dbReference>
<dbReference type="VEuPathDB" id="TrichDB:TVAG_457770"/>
<dbReference type="PROSITE" id="PS51450">
    <property type="entry name" value="LRR"/>
    <property type="match status" value="1"/>
</dbReference>
<proteinExistence type="inferred from homology"/>
<dbReference type="SUPFAM" id="SSF52075">
    <property type="entry name" value="Outer arm dynein light chain 1"/>
    <property type="match status" value="1"/>
</dbReference>
<dbReference type="GO" id="GO:0042393">
    <property type="term" value="F:histone binding"/>
    <property type="evidence" value="ECO:0000318"/>
    <property type="project" value="GO_Central"/>
</dbReference>
<reference evidence="6" key="2">
    <citation type="journal article" date="2007" name="Science">
        <title>Draft genome sequence of the sexually transmitted pathogen Trichomonas vaginalis.</title>
        <authorList>
            <person name="Carlton J.M."/>
            <person name="Hirt R.P."/>
            <person name="Silva J.C."/>
            <person name="Delcher A.L."/>
            <person name="Schatz M."/>
            <person name="Zhao Q."/>
            <person name="Wortman J.R."/>
            <person name="Bidwell S.L."/>
            <person name="Alsmark U.C.M."/>
            <person name="Besteiro S."/>
            <person name="Sicheritz-Ponten T."/>
            <person name="Noel C.J."/>
            <person name="Dacks J.B."/>
            <person name="Foster P.G."/>
            <person name="Simillion C."/>
            <person name="Van de Peer Y."/>
            <person name="Miranda-Saavedra D."/>
            <person name="Barton G.J."/>
            <person name="Westrop G.D."/>
            <person name="Mueller S."/>
            <person name="Dessi D."/>
            <person name="Fiori P.L."/>
            <person name="Ren Q."/>
            <person name="Paulsen I."/>
            <person name="Zhang H."/>
            <person name="Bastida-Corcuera F.D."/>
            <person name="Simoes-Barbosa A."/>
            <person name="Brown M.T."/>
            <person name="Hayes R.D."/>
            <person name="Mukherjee M."/>
            <person name="Okumura C.Y."/>
            <person name="Schneider R."/>
            <person name="Smith A.J."/>
            <person name="Vanacova S."/>
            <person name="Villalvazo M."/>
            <person name="Haas B.J."/>
            <person name="Pertea M."/>
            <person name="Feldblyum T.V."/>
            <person name="Utterback T.R."/>
            <person name="Shu C.L."/>
            <person name="Osoegawa K."/>
            <person name="de Jong P.J."/>
            <person name="Hrdy I."/>
            <person name="Horvathova L."/>
            <person name="Zubacova Z."/>
            <person name="Dolezal P."/>
            <person name="Malik S.B."/>
            <person name="Logsdon J.M. Jr."/>
            <person name="Henze K."/>
            <person name="Gupta A."/>
            <person name="Wang C.C."/>
            <person name="Dunne R.L."/>
            <person name="Upcroft J.A."/>
            <person name="Upcroft P."/>
            <person name="White O."/>
            <person name="Salzberg S.L."/>
            <person name="Tang P."/>
            <person name="Chiu C.-H."/>
            <person name="Lee Y.-S."/>
            <person name="Embley T.M."/>
            <person name="Coombs G.H."/>
            <person name="Mottram J.C."/>
            <person name="Tachezy J."/>
            <person name="Fraser-Liggett C.M."/>
            <person name="Johnson P.J."/>
        </authorList>
    </citation>
    <scope>NUCLEOTIDE SEQUENCE [LARGE SCALE GENOMIC DNA]</scope>
    <source>
        <strain evidence="6">G3</strain>
    </source>
</reference>
<dbReference type="KEGG" id="tva:4756890"/>
<dbReference type="RefSeq" id="XP_001312016.1">
    <property type="nucleotide sequence ID" value="XM_001312015.1"/>
</dbReference>